<evidence type="ECO:0000256" key="3">
    <source>
        <dbReference type="ARBA" id="ARBA00023274"/>
    </source>
</evidence>
<evidence type="ECO:0000256" key="2">
    <source>
        <dbReference type="ARBA" id="ARBA00022980"/>
    </source>
</evidence>
<dbReference type="AlphaFoldDB" id="A0A9N9H5T2"/>
<dbReference type="PANTHER" id="PTHR11229:SF16">
    <property type="entry name" value="LARGE RIBOSOMAL SUBUNIT PROTEIN UL3C"/>
    <property type="match status" value="1"/>
</dbReference>
<sequence length="168" mass="17977">MKTVGILGNKWQMTQIISTTKEGVLIPVTPILVGNNIVSQVKTEAKEGYNSCQIAFGDCSEKNLNKPLIGHLKKNNVPPKRHLQEIRDMSGLEVGSQVDLTFFQVGDKIKITGTSRGKGTAGVTKRYGFALGAMSHGGGYPHRLIGSMGGGRGTNQGVPKGKKMPGRM</sequence>
<dbReference type="InterPro" id="IPR009000">
    <property type="entry name" value="Transl_B-barrel_sf"/>
</dbReference>
<dbReference type="NCBIfam" id="TIGR03625">
    <property type="entry name" value="L3_bact"/>
    <property type="match status" value="1"/>
</dbReference>
<comment type="similarity">
    <text evidence="1">Belongs to the universal ribosomal protein uL3 family.</text>
</comment>
<evidence type="ECO:0000256" key="1">
    <source>
        <dbReference type="ARBA" id="ARBA00006540"/>
    </source>
</evidence>
<keyword evidence="3" id="KW-0687">Ribonucleoprotein</keyword>
<dbReference type="PANTHER" id="PTHR11229">
    <property type="entry name" value="50S RIBOSOMAL PROTEIN L3"/>
    <property type="match status" value="1"/>
</dbReference>
<organism evidence="5 6">
    <name type="scientific">Ambispora gerdemannii</name>
    <dbReference type="NCBI Taxonomy" id="144530"/>
    <lineage>
        <taxon>Eukaryota</taxon>
        <taxon>Fungi</taxon>
        <taxon>Fungi incertae sedis</taxon>
        <taxon>Mucoromycota</taxon>
        <taxon>Glomeromycotina</taxon>
        <taxon>Glomeromycetes</taxon>
        <taxon>Archaeosporales</taxon>
        <taxon>Ambisporaceae</taxon>
        <taxon>Ambispora</taxon>
    </lineage>
</organism>
<protein>
    <submittedName>
        <fullName evidence="5">2404_t:CDS:1</fullName>
    </submittedName>
</protein>
<feature type="region of interest" description="Disordered" evidence="4">
    <location>
        <begin position="145"/>
        <end position="168"/>
    </location>
</feature>
<keyword evidence="2" id="KW-0689">Ribosomal protein</keyword>
<name>A0A9N9H5T2_9GLOM</name>
<dbReference type="OrthoDB" id="274683at2759"/>
<proteinExistence type="inferred from homology"/>
<reference evidence="5" key="1">
    <citation type="submission" date="2021-06" db="EMBL/GenBank/DDBJ databases">
        <authorList>
            <person name="Kallberg Y."/>
            <person name="Tangrot J."/>
            <person name="Rosling A."/>
        </authorList>
    </citation>
    <scope>NUCLEOTIDE SEQUENCE</scope>
    <source>
        <strain evidence="5">MT106</strain>
    </source>
</reference>
<dbReference type="SUPFAM" id="SSF50447">
    <property type="entry name" value="Translation proteins"/>
    <property type="match status" value="1"/>
</dbReference>
<dbReference type="FunFam" id="3.30.160.810:FF:000001">
    <property type="entry name" value="50S ribosomal protein L3"/>
    <property type="match status" value="1"/>
</dbReference>
<evidence type="ECO:0000313" key="6">
    <source>
        <dbReference type="Proteomes" id="UP000789831"/>
    </source>
</evidence>
<keyword evidence="6" id="KW-1185">Reference proteome</keyword>
<evidence type="ECO:0000256" key="4">
    <source>
        <dbReference type="SAM" id="MobiDB-lite"/>
    </source>
</evidence>
<comment type="caution">
    <text evidence="5">The sequence shown here is derived from an EMBL/GenBank/DDBJ whole genome shotgun (WGS) entry which is preliminary data.</text>
</comment>
<evidence type="ECO:0000313" key="5">
    <source>
        <dbReference type="EMBL" id="CAG8649377.1"/>
    </source>
</evidence>
<dbReference type="GO" id="GO:0022625">
    <property type="term" value="C:cytosolic large ribosomal subunit"/>
    <property type="evidence" value="ECO:0007669"/>
    <property type="project" value="TreeGrafter"/>
</dbReference>
<accession>A0A9N9H5T2</accession>
<dbReference type="Proteomes" id="UP000789831">
    <property type="component" value="Unassembled WGS sequence"/>
</dbReference>
<dbReference type="InterPro" id="IPR019927">
    <property type="entry name" value="Ribosomal_uL3_bac/org-type"/>
</dbReference>
<dbReference type="EMBL" id="CAJVPL010004599">
    <property type="protein sequence ID" value="CAG8649377.1"/>
    <property type="molecule type" value="Genomic_DNA"/>
</dbReference>
<dbReference type="Gene3D" id="3.30.160.810">
    <property type="match status" value="1"/>
</dbReference>
<dbReference type="GO" id="GO:0006412">
    <property type="term" value="P:translation"/>
    <property type="evidence" value="ECO:0007669"/>
    <property type="project" value="InterPro"/>
</dbReference>
<feature type="non-terminal residue" evidence="5">
    <location>
        <position position="168"/>
    </location>
</feature>
<gene>
    <name evidence="5" type="ORF">AGERDE_LOCUS11336</name>
</gene>
<dbReference type="GO" id="GO:0003735">
    <property type="term" value="F:structural constituent of ribosome"/>
    <property type="evidence" value="ECO:0007669"/>
    <property type="project" value="InterPro"/>
</dbReference>